<dbReference type="PANTHER" id="PTHR21879:SF2">
    <property type="entry name" value="OSIRIS 20"/>
    <property type="match status" value="1"/>
</dbReference>
<evidence type="ECO:0000256" key="1">
    <source>
        <dbReference type="SAM" id="MobiDB-lite"/>
    </source>
</evidence>
<keyword evidence="5" id="KW-1185">Reference proteome</keyword>
<organism evidence="4 5">
    <name type="scientific">Anopheles dirus</name>
    <dbReference type="NCBI Taxonomy" id="7168"/>
    <lineage>
        <taxon>Eukaryota</taxon>
        <taxon>Metazoa</taxon>
        <taxon>Ecdysozoa</taxon>
        <taxon>Arthropoda</taxon>
        <taxon>Hexapoda</taxon>
        <taxon>Insecta</taxon>
        <taxon>Pterygota</taxon>
        <taxon>Neoptera</taxon>
        <taxon>Endopterygota</taxon>
        <taxon>Diptera</taxon>
        <taxon>Nematocera</taxon>
        <taxon>Culicoidea</taxon>
        <taxon>Culicidae</taxon>
        <taxon>Anophelinae</taxon>
        <taxon>Anopheles</taxon>
    </lineage>
</organism>
<protein>
    <recommendedName>
        <fullName evidence="6">Protein osiris 20</fullName>
    </recommendedName>
</protein>
<dbReference type="STRING" id="7168.A0A182NKZ5"/>
<evidence type="ECO:0000313" key="4">
    <source>
        <dbReference type="EnsemblMetazoa" id="ADIR008325-PA"/>
    </source>
</evidence>
<dbReference type="InterPro" id="IPR012464">
    <property type="entry name" value="DUF1676"/>
</dbReference>
<reference evidence="5" key="1">
    <citation type="submission" date="2013-03" db="EMBL/GenBank/DDBJ databases">
        <title>The Genome Sequence of Anopheles dirus WRAIR2.</title>
        <authorList>
            <consortium name="The Broad Institute Genomics Platform"/>
            <person name="Neafsey D.E."/>
            <person name="Walton C."/>
            <person name="Walker B."/>
            <person name="Young S.K."/>
            <person name="Zeng Q."/>
            <person name="Gargeya S."/>
            <person name="Fitzgerald M."/>
            <person name="Haas B."/>
            <person name="Abouelleil A."/>
            <person name="Allen A.W."/>
            <person name="Alvarado L."/>
            <person name="Arachchi H.M."/>
            <person name="Berlin A.M."/>
            <person name="Chapman S.B."/>
            <person name="Gainer-Dewar J."/>
            <person name="Goldberg J."/>
            <person name="Griggs A."/>
            <person name="Gujja S."/>
            <person name="Hansen M."/>
            <person name="Howarth C."/>
            <person name="Imamovic A."/>
            <person name="Ireland A."/>
            <person name="Larimer J."/>
            <person name="McCowan C."/>
            <person name="Murphy C."/>
            <person name="Pearson M."/>
            <person name="Poon T.W."/>
            <person name="Priest M."/>
            <person name="Roberts A."/>
            <person name="Saif S."/>
            <person name="Shea T."/>
            <person name="Sisk P."/>
            <person name="Sykes S."/>
            <person name="Wortman J."/>
            <person name="Nusbaum C."/>
            <person name="Birren B."/>
        </authorList>
    </citation>
    <scope>NUCLEOTIDE SEQUENCE [LARGE SCALE GENOMIC DNA]</scope>
    <source>
        <strain evidence="5">WRAIR2</strain>
    </source>
</reference>
<feature type="chain" id="PRO_5008130084" description="Protein osiris 20" evidence="3">
    <location>
        <begin position="28"/>
        <end position="323"/>
    </location>
</feature>
<feature type="transmembrane region" description="Helical" evidence="2">
    <location>
        <begin position="151"/>
        <end position="174"/>
    </location>
</feature>
<evidence type="ECO:0000256" key="2">
    <source>
        <dbReference type="SAM" id="Phobius"/>
    </source>
</evidence>
<dbReference type="Pfam" id="PF07898">
    <property type="entry name" value="DUF1676"/>
    <property type="match status" value="1"/>
</dbReference>
<keyword evidence="3" id="KW-0732">Signal</keyword>
<dbReference type="EnsemblMetazoa" id="ADIR008325-RA">
    <property type="protein sequence ID" value="ADIR008325-PA"/>
    <property type="gene ID" value="ADIR008325"/>
</dbReference>
<feature type="transmembrane region" description="Helical" evidence="2">
    <location>
        <begin position="181"/>
        <end position="201"/>
    </location>
</feature>
<dbReference type="AlphaFoldDB" id="A0A182NKZ5"/>
<dbReference type="Proteomes" id="UP000075884">
    <property type="component" value="Unassembled WGS sequence"/>
</dbReference>
<feature type="region of interest" description="Disordered" evidence="1">
    <location>
        <begin position="269"/>
        <end position="323"/>
    </location>
</feature>
<keyword evidence="2" id="KW-0812">Transmembrane</keyword>
<accession>A0A182NKZ5</accession>
<reference evidence="4" key="2">
    <citation type="submission" date="2020-05" db="UniProtKB">
        <authorList>
            <consortium name="EnsemblMetazoa"/>
        </authorList>
    </citation>
    <scope>IDENTIFICATION</scope>
    <source>
        <strain evidence="4">WRAIR2</strain>
    </source>
</reference>
<sequence>MMSARSRSMVVVVAVVVASVMVGLTSGASIASNLVEEERPRIASSEELLSSIVNECFNGASVMGCLKGKVLLYLDGMLGLREEEARAFEERNVDEVIFDRVGRVLATHEVRVQLPEDTVVSYRADKGLDIDVLPAGLATDAARGHLLKKKLLLPVLLLLKLKMKALMPIFLGLIGLKAMKALILSKLAITLVLGFLIAQLVKKSGLGMPMSMMPMMPAPAAEYGAPVPATSTPASSYEPSSWESSSGPYSRLWEPSTSGSSHNLAYSSYYPSSSGSSSYTAYSAGSGSSSSSSAGSGSSSSASSPSSSGSSSSSSSSNSAHAY</sequence>
<dbReference type="PANTHER" id="PTHR21879">
    <property type="entry name" value="FI03362P-RELATED-RELATED"/>
    <property type="match status" value="1"/>
</dbReference>
<proteinExistence type="predicted"/>
<name>A0A182NKZ5_9DIPT</name>
<dbReference type="GO" id="GO:0016020">
    <property type="term" value="C:membrane"/>
    <property type="evidence" value="ECO:0007669"/>
    <property type="project" value="TreeGrafter"/>
</dbReference>
<evidence type="ECO:0000313" key="5">
    <source>
        <dbReference type="Proteomes" id="UP000075884"/>
    </source>
</evidence>
<evidence type="ECO:0000256" key="3">
    <source>
        <dbReference type="SAM" id="SignalP"/>
    </source>
</evidence>
<dbReference type="VEuPathDB" id="VectorBase:ADIR008325"/>
<evidence type="ECO:0008006" key="6">
    <source>
        <dbReference type="Google" id="ProtNLM"/>
    </source>
</evidence>
<keyword evidence="2" id="KW-0472">Membrane</keyword>
<keyword evidence="2" id="KW-1133">Transmembrane helix</keyword>
<feature type="signal peptide" evidence="3">
    <location>
        <begin position="1"/>
        <end position="27"/>
    </location>
</feature>